<sequence>MRSCAVSHILAPPIAHSEQLKIELSKRRGARPSAKHTDGDAGVADRHSKMTVSSARPNGE</sequence>
<accession>A0A0L0F725</accession>
<gene>
    <name evidence="2" type="ORF">SARC_14999</name>
</gene>
<evidence type="ECO:0000256" key="1">
    <source>
        <dbReference type="SAM" id="MobiDB-lite"/>
    </source>
</evidence>
<feature type="compositionally biased region" description="Basic and acidic residues" evidence="1">
    <location>
        <begin position="35"/>
        <end position="48"/>
    </location>
</feature>
<keyword evidence="3" id="KW-1185">Reference proteome</keyword>
<name>A0A0L0F725_9EUKA</name>
<evidence type="ECO:0000313" key="2">
    <source>
        <dbReference type="EMBL" id="KNC72444.1"/>
    </source>
</evidence>
<dbReference type="GeneID" id="25915503"/>
<organism evidence="2 3">
    <name type="scientific">Sphaeroforma arctica JP610</name>
    <dbReference type="NCBI Taxonomy" id="667725"/>
    <lineage>
        <taxon>Eukaryota</taxon>
        <taxon>Ichthyosporea</taxon>
        <taxon>Ichthyophonida</taxon>
        <taxon>Sphaeroforma</taxon>
    </lineage>
</organism>
<feature type="non-terminal residue" evidence="2">
    <location>
        <position position="60"/>
    </location>
</feature>
<feature type="region of interest" description="Disordered" evidence="1">
    <location>
        <begin position="24"/>
        <end position="60"/>
    </location>
</feature>
<reference evidence="2 3" key="1">
    <citation type="submission" date="2011-02" db="EMBL/GenBank/DDBJ databases">
        <title>The Genome Sequence of Sphaeroforma arctica JP610.</title>
        <authorList>
            <consortium name="The Broad Institute Genome Sequencing Platform"/>
            <person name="Russ C."/>
            <person name="Cuomo C."/>
            <person name="Young S.K."/>
            <person name="Zeng Q."/>
            <person name="Gargeya S."/>
            <person name="Alvarado L."/>
            <person name="Berlin A."/>
            <person name="Chapman S.B."/>
            <person name="Chen Z."/>
            <person name="Freedman E."/>
            <person name="Gellesch M."/>
            <person name="Goldberg J."/>
            <person name="Griggs A."/>
            <person name="Gujja S."/>
            <person name="Heilman E."/>
            <person name="Heiman D."/>
            <person name="Howarth C."/>
            <person name="Mehta T."/>
            <person name="Neiman D."/>
            <person name="Pearson M."/>
            <person name="Roberts A."/>
            <person name="Saif S."/>
            <person name="Shea T."/>
            <person name="Shenoy N."/>
            <person name="Sisk P."/>
            <person name="Stolte C."/>
            <person name="Sykes S."/>
            <person name="White J."/>
            <person name="Yandava C."/>
            <person name="Burger G."/>
            <person name="Gray M.W."/>
            <person name="Holland P.W.H."/>
            <person name="King N."/>
            <person name="Lang F.B.F."/>
            <person name="Roger A.J."/>
            <person name="Ruiz-Trillo I."/>
            <person name="Haas B."/>
            <person name="Nusbaum C."/>
            <person name="Birren B."/>
        </authorList>
    </citation>
    <scope>NUCLEOTIDE SEQUENCE [LARGE SCALE GENOMIC DNA]</scope>
    <source>
        <strain evidence="2 3">JP610</strain>
    </source>
</reference>
<protein>
    <submittedName>
        <fullName evidence="2">Uncharacterized protein</fullName>
    </submittedName>
</protein>
<dbReference type="Proteomes" id="UP000054560">
    <property type="component" value="Unassembled WGS sequence"/>
</dbReference>
<evidence type="ECO:0000313" key="3">
    <source>
        <dbReference type="Proteomes" id="UP000054560"/>
    </source>
</evidence>
<dbReference type="RefSeq" id="XP_014146346.1">
    <property type="nucleotide sequence ID" value="XM_014290871.1"/>
</dbReference>
<dbReference type="EMBL" id="KQ247040">
    <property type="protein sequence ID" value="KNC72444.1"/>
    <property type="molecule type" value="Genomic_DNA"/>
</dbReference>
<feature type="compositionally biased region" description="Polar residues" evidence="1">
    <location>
        <begin position="50"/>
        <end position="60"/>
    </location>
</feature>
<dbReference type="AlphaFoldDB" id="A0A0L0F725"/>
<proteinExistence type="predicted"/>